<proteinExistence type="predicted"/>
<dbReference type="Pfam" id="PF00069">
    <property type="entry name" value="Pkinase"/>
    <property type="match status" value="1"/>
</dbReference>
<dbReference type="GO" id="GO:0004674">
    <property type="term" value="F:protein serine/threonine kinase activity"/>
    <property type="evidence" value="ECO:0007669"/>
    <property type="project" value="UniProtKB-KW"/>
</dbReference>
<organism evidence="11 12">
    <name type="scientific">Lusitaniella coriacea LEGE 07157</name>
    <dbReference type="NCBI Taxonomy" id="945747"/>
    <lineage>
        <taxon>Bacteria</taxon>
        <taxon>Bacillati</taxon>
        <taxon>Cyanobacteriota</taxon>
        <taxon>Cyanophyceae</taxon>
        <taxon>Spirulinales</taxon>
        <taxon>Lusitaniellaceae</taxon>
        <taxon>Lusitaniella</taxon>
    </lineage>
</organism>
<evidence type="ECO:0000256" key="2">
    <source>
        <dbReference type="ARBA" id="ARBA00022527"/>
    </source>
</evidence>
<keyword evidence="2 11" id="KW-0723">Serine/threonine-protein kinase</keyword>
<dbReference type="PANTHER" id="PTHR24363">
    <property type="entry name" value="SERINE/THREONINE PROTEIN KINASE"/>
    <property type="match status" value="1"/>
</dbReference>
<evidence type="ECO:0000256" key="3">
    <source>
        <dbReference type="ARBA" id="ARBA00022679"/>
    </source>
</evidence>
<dbReference type="Gene3D" id="2.60.120.380">
    <property type="match status" value="1"/>
</dbReference>
<evidence type="ECO:0000256" key="1">
    <source>
        <dbReference type="ARBA" id="ARBA00012513"/>
    </source>
</evidence>
<dbReference type="EMBL" id="JADEWZ010000096">
    <property type="protein sequence ID" value="MBE9119192.1"/>
    <property type="molecule type" value="Genomic_DNA"/>
</dbReference>
<dbReference type="EC" id="2.7.11.1" evidence="1"/>
<reference evidence="11" key="1">
    <citation type="submission" date="2020-10" db="EMBL/GenBank/DDBJ databases">
        <authorList>
            <person name="Castelo-Branco R."/>
            <person name="Eusebio N."/>
            <person name="Adriana R."/>
            <person name="Vieira A."/>
            <person name="Brugerolle De Fraissinette N."/>
            <person name="Rezende De Castro R."/>
            <person name="Schneider M.P."/>
            <person name="Vasconcelos V."/>
            <person name="Leao P.N."/>
        </authorList>
    </citation>
    <scope>NUCLEOTIDE SEQUENCE</scope>
    <source>
        <strain evidence="11">LEGE 07157</strain>
    </source>
</reference>
<dbReference type="InterPro" id="IPR011009">
    <property type="entry name" value="Kinase-like_dom_sf"/>
</dbReference>
<keyword evidence="3" id="KW-0808">Transferase</keyword>
<comment type="catalytic activity">
    <reaction evidence="8">
        <text>L-seryl-[protein] + ATP = O-phospho-L-seryl-[protein] + ADP + H(+)</text>
        <dbReference type="Rhea" id="RHEA:17989"/>
        <dbReference type="Rhea" id="RHEA-COMP:9863"/>
        <dbReference type="Rhea" id="RHEA-COMP:11604"/>
        <dbReference type="ChEBI" id="CHEBI:15378"/>
        <dbReference type="ChEBI" id="CHEBI:29999"/>
        <dbReference type="ChEBI" id="CHEBI:30616"/>
        <dbReference type="ChEBI" id="CHEBI:83421"/>
        <dbReference type="ChEBI" id="CHEBI:456216"/>
        <dbReference type="EC" id="2.7.11.1"/>
    </reaction>
</comment>
<sequence length="644" mass="71412">MLSPINPGTLLNQRYRVVRILGQQDFGQTYLAQDEGRFNELCTLKEMAFPDVSEDILVKSRERFQQEASQLYRLEHRQIPQFRATFEENGRLFLVRDYIKGKTLRELLGLRQSKDEVFSEVEVRQLLEQLLPVLDYLHRQGIVHGNLTPDNILLRVHSQIPGEQGGQEPILIGFEVMDELVRGLGSGSSIANPFGYKPPEQIQTGKTNSTGDLYSLAATMVTLLTGKPFQELYDSAGGKRLWVQQVRVSPELKSILQRMLSEQPRDRYPSVWEVQQALEAPPNPTQPSNVEGNQTPTPPPQQPDPPIQNASQMATLAVGGKPEPSRSQTPRRTSPDPVIPPPRSDSLLDNPLALVGFTLLLIAVAGGGSWGLVRLLQQSGEPETQPSVVISPVETPSPTPTPSPALSPTTETLTLLPGRPFVRQGTLEENALTDYTFVAQSNQQLQMAIASEGVWAKLFKPNGEFIDENAKLTQSWDGILPESGDYRIQLFSIPGSPARDRAYQLSLQLNNPVEAIPSPSASPSPTASPTPPEPQFARESISFPANQESLEIAGQTEPERIKRLAIAIADNQVLEVEVLEGRVSLDIRYPDERLIDDAEGVQLWQGQIVDRGEYLIDVTTDRPRDFKLLVSVRNLEQPLPVESP</sequence>
<evidence type="ECO:0000256" key="9">
    <source>
        <dbReference type="SAM" id="MobiDB-lite"/>
    </source>
</evidence>
<feature type="region of interest" description="Disordered" evidence="9">
    <location>
        <begin position="382"/>
        <end position="410"/>
    </location>
</feature>
<dbReference type="PANTHER" id="PTHR24363:SF0">
    <property type="entry name" value="SERINE_THREONINE KINASE LIKE DOMAIN CONTAINING 1"/>
    <property type="match status" value="1"/>
</dbReference>
<evidence type="ECO:0000259" key="10">
    <source>
        <dbReference type="PROSITE" id="PS50011"/>
    </source>
</evidence>
<feature type="region of interest" description="Disordered" evidence="9">
    <location>
        <begin position="514"/>
        <end position="537"/>
    </location>
</feature>
<feature type="compositionally biased region" description="Pro residues" evidence="9">
    <location>
        <begin position="395"/>
        <end position="405"/>
    </location>
</feature>
<dbReference type="InterPro" id="IPR000719">
    <property type="entry name" value="Prot_kinase_dom"/>
</dbReference>
<dbReference type="AlphaFoldDB" id="A0A8J7IY41"/>
<evidence type="ECO:0000256" key="8">
    <source>
        <dbReference type="ARBA" id="ARBA00048679"/>
    </source>
</evidence>
<evidence type="ECO:0000256" key="5">
    <source>
        <dbReference type="ARBA" id="ARBA00022777"/>
    </source>
</evidence>
<dbReference type="GO" id="GO:0005524">
    <property type="term" value="F:ATP binding"/>
    <property type="evidence" value="ECO:0007669"/>
    <property type="project" value="UniProtKB-KW"/>
</dbReference>
<gene>
    <name evidence="11" type="ORF">IQ249_25410</name>
</gene>
<evidence type="ECO:0000313" key="12">
    <source>
        <dbReference type="Proteomes" id="UP000654482"/>
    </source>
</evidence>
<evidence type="ECO:0000256" key="4">
    <source>
        <dbReference type="ARBA" id="ARBA00022741"/>
    </source>
</evidence>
<keyword evidence="6" id="KW-0067">ATP-binding</keyword>
<dbReference type="PROSITE" id="PS50011">
    <property type="entry name" value="PROTEIN_KINASE_DOM"/>
    <property type="match status" value="1"/>
</dbReference>
<dbReference type="Gene3D" id="1.10.510.10">
    <property type="entry name" value="Transferase(Phosphotransferase) domain 1"/>
    <property type="match status" value="1"/>
</dbReference>
<feature type="compositionally biased region" description="Pro residues" evidence="9">
    <location>
        <begin position="296"/>
        <end position="306"/>
    </location>
</feature>
<evidence type="ECO:0000313" key="11">
    <source>
        <dbReference type="EMBL" id="MBE9119192.1"/>
    </source>
</evidence>
<evidence type="ECO:0000256" key="6">
    <source>
        <dbReference type="ARBA" id="ARBA00022840"/>
    </source>
</evidence>
<feature type="compositionally biased region" description="Pro residues" evidence="9">
    <location>
        <begin position="520"/>
        <end position="534"/>
    </location>
</feature>
<comment type="caution">
    <text evidence="11">The sequence shown here is derived from an EMBL/GenBank/DDBJ whole genome shotgun (WGS) entry which is preliminary data.</text>
</comment>
<accession>A0A8J7IY41</accession>
<feature type="region of interest" description="Disordered" evidence="9">
    <location>
        <begin position="280"/>
        <end position="344"/>
    </location>
</feature>
<dbReference type="RefSeq" id="WP_194032283.1">
    <property type="nucleotide sequence ID" value="NZ_JADEWZ010000096.1"/>
</dbReference>
<protein>
    <recommendedName>
        <fullName evidence="1">non-specific serine/threonine protein kinase</fullName>
        <ecNumber evidence="1">2.7.11.1</ecNumber>
    </recommendedName>
</protein>
<dbReference type="SUPFAM" id="SSF56112">
    <property type="entry name" value="Protein kinase-like (PK-like)"/>
    <property type="match status" value="1"/>
</dbReference>
<evidence type="ECO:0000256" key="7">
    <source>
        <dbReference type="ARBA" id="ARBA00047899"/>
    </source>
</evidence>
<keyword evidence="5 11" id="KW-0418">Kinase</keyword>
<name>A0A8J7IY41_9CYAN</name>
<comment type="catalytic activity">
    <reaction evidence="7">
        <text>L-threonyl-[protein] + ATP = O-phospho-L-threonyl-[protein] + ADP + H(+)</text>
        <dbReference type="Rhea" id="RHEA:46608"/>
        <dbReference type="Rhea" id="RHEA-COMP:11060"/>
        <dbReference type="Rhea" id="RHEA-COMP:11605"/>
        <dbReference type="ChEBI" id="CHEBI:15378"/>
        <dbReference type="ChEBI" id="CHEBI:30013"/>
        <dbReference type="ChEBI" id="CHEBI:30616"/>
        <dbReference type="ChEBI" id="CHEBI:61977"/>
        <dbReference type="ChEBI" id="CHEBI:456216"/>
        <dbReference type="EC" id="2.7.11.1"/>
    </reaction>
</comment>
<dbReference type="Proteomes" id="UP000654482">
    <property type="component" value="Unassembled WGS sequence"/>
</dbReference>
<keyword evidence="12" id="KW-1185">Reference proteome</keyword>
<feature type="domain" description="Protein kinase" evidence="10">
    <location>
        <begin position="15"/>
        <end position="279"/>
    </location>
</feature>
<keyword evidence="4" id="KW-0547">Nucleotide-binding</keyword>
<dbReference type="Gene3D" id="3.30.200.20">
    <property type="entry name" value="Phosphorylase Kinase, domain 1"/>
    <property type="match status" value="1"/>
</dbReference>
<dbReference type="CDD" id="cd14014">
    <property type="entry name" value="STKc_PknB_like"/>
    <property type="match status" value="1"/>
</dbReference>